<dbReference type="AlphaFoldDB" id="A0A368FDC6"/>
<name>A0A368FDC6_ANCCA</name>
<feature type="compositionally biased region" description="Low complexity" evidence="1">
    <location>
        <begin position="113"/>
        <end position="143"/>
    </location>
</feature>
<proteinExistence type="predicted"/>
<keyword evidence="3" id="KW-1185">Reference proteome</keyword>
<feature type="non-terminal residue" evidence="2">
    <location>
        <position position="151"/>
    </location>
</feature>
<evidence type="ECO:0000256" key="1">
    <source>
        <dbReference type="SAM" id="MobiDB-lite"/>
    </source>
</evidence>
<reference evidence="2 3" key="1">
    <citation type="submission" date="2014-10" db="EMBL/GenBank/DDBJ databases">
        <title>Draft genome of the hookworm Ancylostoma caninum.</title>
        <authorList>
            <person name="Mitreva M."/>
        </authorList>
    </citation>
    <scope>NUCLEOTIDE SEQUENCE [LARGE SCALE GENOMIC DNA]</scope>
    <source>
        <strain evidence="2 3">Baltimore</strain>
    </source>
</reference>
<dbReference type="EMBL" id="JOJR01001675">
    <property type="protein sequence ID" value="RCN30072.1"/>
    <property type="molecule type" value="Genomic_DNA"/>
</dbReference>
<feature type="compositionally biased region" description="Basic and acidic residues" evidence="1">
    <location>
        <begin position="92"/>
        <end position="105"/>
    </location>
</feature>
<sequence length="151" mass="16913">MESLQDPQEAEQFELHREEVEAALNSLHIRDEGRSGQEVPREQPDIRVWDPSELIEPEKKTRGSSDFSKWRNVQDFSKDSLSSTKDVVLREKSKGTTLQEVHEQTVEEEVAEVAEAQTEAPVTEQATTPDLTTAPAPAEQTTTSSVPVLED</sequence>
<gene>
    <name evidence="2" type="ORF">ANCCAN_24163</name>
</gene>
<feature type="region of interest" description="Disordered" evidence="1">
    <location>
        <begin position="92"/>
        <end position="151"/>
    </location>
</feature>
<organism evidence="2 3">
    <name type="scientific">Ancylostoma caninum</name>
    <name type="common">Dog hookworm</name>
    <dbReference type="NCBI Taxonomy" id="29170"/>
    <lineage>
        <taxon>Eukaryota</taxon>
        <taxon>Metazoa</taxon>
        <taxon>Ecdysozoa</taxon>
        <taxon>Nematoda</taxon>
        <taxon>Chromadorea</taxon>
        <taxon>Rhabditida</taxon>
        <taxon>Rhabditina</taxon>
        <taxon>Rhabditomorpha</taxon>
        <taxon>Strongyloidea</taxon>
        <taxon>Ancylostomatidae</taxon>
        <taxon>Ancylostomatinae</taxon>
        <taxon>Ancylostoma</taxon>
    </lineage>
</organism>
<dbReference type="Proteomes" id="UP000252519">
    <property type="component" value="Unassembled WGS sequence"/>
</dbReference>
<accession>A0A368FDC6</accession>
<evidence type="ECO:0000313" key="3">
    <source>
        <dbReference type="Proteomes" id="UP000252519"/>
    </source>
</evidence>
<protein>
    <submittedName>
        <fullName evidence="2">Uncharacterized protein</fullName>
    </submittedName>
</protein>
<evidence type="ECO:0000313" key="2">
    <source>
        <dbReference type="EMBL" id="RCN30072.1"/>
    </source>
</evidence>
<comment type="caution">
    <text evidence="2">The sequence shown here is derived from an EMBL/GenBank/DDBJ whole genome shotgun (WGS) entry which is preliminary data.</text>
</comment>
<feature type="compositionally biased region" description="Basic and acidic residues" evidence="1">
    <location>
        <begin position="28"/>
        <end position="63"/>
    </location>
</feature>
<feature type="region of interest" description="Disordered" evidence="1">
    <location>
        <begin position="26"/>
        <end position="67"/>
    </location>
</feature>